<dbReference type="InterPro" id="IPR031977">
    <property type="entry name" value="DUF4783"/>
</dbReference>
<dbReference type="AlphaFoldDB" id="A0A5S5DS73"/>
<name>A0A5S5DS73_9SPHI</name>
<evidence type="ECO:0000313" key="2">
    <source>
        <dbReference type="Proteomes" id="UP000325105"/>
    </source>
</evidence>
<dbReference type="OrthoDB" id="1524766at2"/>
<dbReference type="RefSeq" id="WP_148907364.1">
    <property type="nucleotide sequence ID" value="NZ_VNHX01000002.1"/>
</dbReference>
<sequence>MWLGSVFNPLMLMVKAFCVAILTSAYSLSYAFTSTSFEDTVKEITAVLKTGSAKRLSAHFSNNLHLSIKSDEGSYTKFQAELLLEDFFRTNKVTGLKEVQRARSSSSAFVVFSLQSGGNVYRVFLKIVQNNEQFEITELRIEAGGNG</sequence>
<protein>
    <submittedName>
        <fullName evidence="1">Uncharacterized protein DUF4783</fullName>
    </submittedName>
</protein>
<reference evidence="1 2" key="1">
    <citation type="submission" date="2019-07" db="EMBL/GenBank/DDBJ databases">
        <title>Genomic Encyclopedia of Archaeal and Bacterial Type Strains, Phase II (KMG-II): from individual species to whole genera.</title>
        <authorList>
            <person name="Goeker M."/>
        </authorList>
    </citation>
    <scope>NUCLEOTIDE SEQUENCE [LARGE SCALE GENOMIC DNA]</scope>
    <source>
        <strain evidence="1 2">DSM 18850</strain>
    </source>
</reference>
<dbReference type="Gene3D" id="3.10.450.50">
    <property type="match status" value="1"/>
</dbReference>
<comment type="caution">
    <text evidence="1">The sequence shown here is derived from an EMBL/GenBank/DDBJ whole genome shotgun (WGS) entry which is preliminary data.</text>
</comment>
<dbReference type="Proteomes" id="UP000325105">
    <property type="component" value="Unassembled WGS sequence"/>
</dbReference>
<keyword evidence="2" id="KW-1185">Reference proteome</keyword>
<gene>
    <name evidence="1" type="ORF">BC792_102134</name>
</gene>
<dbReference type="EMBL" id="VNHX01000002">
    <property type="protein sequence ID" value="TYP97712.1"/>
    <property type="molecule type" value="Genomic_DNA"/>
</dbReference>
<evidence type="ECO:0000313" key="1">
    <source>
        <dbReference type="EMBL" id="TYP97712.1"/>
    </source>
</evidence>
<dbReference type="Pfam" id="PF16022">
    <property type="entry name" value="DUF4783"/>
    <property type="match status" value="1"/>
</dbReference>
<accession>A0A5S5DS73</accession>
<organism evidence="1 2">
    <name type="scientific">Sphingobacterium allocomposti</name>
    <dbReference type="NCBI Taxonomy" id="415956"/>
    <lineage>
        <taxon>Bacteria</taxon>
        <taxon>Pseudomonadati</taxon>
        <taxon>Bacteroidota</taxon>
        <taxon>Sphingobacteriia</taxon>
        <taxon>Sphingobacteriales</taxon>
        <taxon>Sphingobacteriaceae</taxon>
        <taxon>Sphingobacterium</taxon>
    </lineage>
</organism>
<proteinExistence type="predicted"/>